<reference evidence="2 3" key="1">
    <citation type="submission" date="2020-03" db="EMBL/GenBank/DDBJ databases">
        <title>Two novel Motilibacter sp.</title>
        <authorList>
            <person name="Liu S."/>
        </authorList>
    </citation>
    <scope>NUCLEOTIDE SEQUENCE [LARGE SCALE GENOMIC DNA]</scope>
    <source>
        <strain evidence="2 3">E257</strain>
    </source>
</reference>
<dbReference type="Proteomes" id="UP000800981">
    <property type="component" value="Unassembled WGS sequence"/>
</dbReference>
<feature type="domain" description="Aminoglycoside phosphotransferase" evidence="1">
    <location>
        <begin position="173"/>
        <end position="349"/>
    </location>
</feature>
<gene>
    <name evidence="2" type="ORF">G9H71_01505</name>
</gene>
<dbReference type="SUPFAM" id="SSF56112">
    <property type="entry name" value="Protein kinase-like (PK-like)"/>
    <property type="match status" value="1"/>
</dbReference>
<evidence type="ECO:0000313" key="3">
    <source>
        <dbReference type="Proteomes" id="UP000800981"/>
    </source>
</evidence>
<keyword evidence="3" id="KW-1185">Reference proteome</keyword>
<name>A0ABX0GRI1_9ACTN</name>
<evidence type="ECO:0000313" key="2">
    <source>
        <dbReference type="EMBL" id="NHC12459.1"/>
    </source>
</evidence>
<evidence type="ECO:0000259" key="1">
    <source>
        <dbReference type="Pfam" id="PF01636"/>
    </source>
</evidence>
<dbReference type="RefSeq" id="WP_166276762.1">
    <property type="nucleotide sequence ID" value="NZ_JAANNP010000001.1"/>
</dbReference>
<organism evidence="2 3">
    <name type="scientific">Motilibacter deserti</name>
    <dbReference type="NCBI Taxonomy" id="2714956"/>
    <lineage>
        <taxon>Bacteria</taxon>
        <taxon>Bacillati</taxon>
        <taxon>Actinomycetota</taxon>
        <taxon>Actinomycetes</taxon>
        <taxon>Motilibacterales</taxon>
        <taxon>Motilibacteraceae</taxon>
        <taxon>Motilibacter</taxon>
    </lineage>
</organism>
<sequence length="397" mass="42914">MQSQDSRRVTLVLCTSEGVLLGALPAFDVPGRWWPDVAPVVDGARKAFGVEVTVLRLLRTDGGRTGGSVDYLASTRSTPEVPLGSWPGDPLTAAPLRQPWARPGGPEADLAWALDVLAAHGTPPTGPARQQRTWNLSSLWRVPTAGGAVWLKAVPSFFAHEGALLSTLDADFLPRPLAVDGHRMLLPEVPGEDQYDAGPDLLARMVRMLVGLQAEQAARLPALLALGLPDWRAEPLAAMGADVMERTASELEPEAGGRVDALIAGLETRYVAVAECGVPDSLVHGDFHPGNWRGTAERLTLLDWGDSGVGAPLLDQAALEERLPQAHRHVVRAEWVRAWREHIPGSDPARAAQLLRPVAALRQAVIYRGFLDRIEPDEHVYHAGDPAVWLRRTAELC</sequence>
<dbReference type="Gene3D" id="3.90.1200.10">
    <property type="match status" value="1"/>
</dbReference>
<proteinExistence type="predicted"/>
<comment type="caution">
    <text evidence="2">The sequence shown here is derived from an EMBL/GenBank/DDBJ whole genome shotgun (WGS) entry which is preliminary data.</text>
</comment>
<dbReference type="EMBL" id="JAANNP010000001">
    <property type="protein sequence ID" value="NHC12459.1"/>
    <property type="molecule type" value="Genomic_DNA"/>
</dbReference>
<dbReference type="InterPro" id="IPR011009">
    <property type="entry name" value="Kinase-like_dom_sf"/>
</dbReference>
<protein>
    <submittedName>
        <fullName evidence="2">Aminoglycoside phosphotransferase family protein</fullName>
    </submittedName>
</protein>
<dbReference type="InterPro" id="IPR002575">
    <property type="entry name" value="Aminoglycoside_PTrfase"/>
</dbReference>
<accession>A0ABX0GRI1</accession>
<dbReference type="Pfam" id="PF01636">
    <property type="entry name" value="APH"/>
    <property type="match status" value="1"/>
</dbReference>